<evidence type="ECO:0000256" key="3">
    <source>
        <dbReference type="ARBA" id="ARBA00023180"/>
    </source>
</evidence>
<organism evidence="5 6">
    <name type="scientific">Sinanodonta woodiana</name>
    <name type="common">Chinese pond mussel</name>
    <name type="synonym">Anodonta woodiana</name>
    <dbReference type="NCBI Taxonomy" id="1069815"/>
    <lineage>
        <taxon>Eukaryota</taxon>
        <taxon>Metazoa</taxon>
        <taxon>Spiralia</taxon>
        <taxon>Lophotrochozoa</taxon>
        <taxon>Mollusca</taxon>
        <taxon>Bivalvia</taxon>
        <taxon>Autobranchia</taxon>
        <taxon>Heteroconchia</taxon>
        <taxon>Palaeoheterodonta</taxon>
        <taxon>Unionida</taxon>
        <taxon>Unionoidea</taxon>
        <taxon>Unionidae</taxon>
        <taxon>Unioninae</taxon>
        <taxon>Sinanodonta</taxon>
    </lineage>
</organism>
<evidence type="ECO:0000256" key="1">
    <source>
        <dbReference type="ARBA" id="ARBA00022729"/>
    </source>
</evidence>
<dbReference type="InterPro" id="IPR050969">
    <property type="entry name" value="Dev_Signal_Modulators"/>
</dbReference>
<evidence type="ECO:0000256" key="2">
    <source>
        <dbReference type="ARBA" id="ARBA00023157"/>
    </source>
</evidence>
<dbReference type="FunFam" id="2.10.25.10:FF:000001">
    <property type="entry name" value="Tenascin C"/>
    <property type="match status" value="1"/>
</dbReference>
<keyword evidence="2" id="KW-1015">Disulfide bond</keyword>
<evidence type="ECO:0000259" key="4">
    <source>
        <dbReference type="PROSITE" id="PS51233"/>
    </source>
</evidence>
<keyword evidence="1" id="KW-0732">Signal</keyword>
<comment type="caution">
    <text evidence="5">The sequence shown here is derived from an EMBL/GenBank/DDBJ whole genome shotgun (WGS) entry which is preliminary data.</text>
</comment>
<gene>
    <name evidence="5" type="ORF">ACJMK2_013693</name>
</gene>
<dbReference type="Pfam" id="PF00094">
    <property type="entry name" value="VWD"/>
    <property type="match status" value="1"/>
</dbReference>
<protein>
    <recommendedName>
        <fullName evidence="4">VWFD domain-containing protein</fullName>
    </recommendedName>
</protein>
<dbReference type="Gene3D" id="2.10.25.10">
    <property type="entry name" value="Laminin"/>
    <property type="match status" value="1"/>
</dbReference>
<name>A0ABD3V0S6_SINWO</name>
<reference evidence="5 6" key="1">
    <citation type="submission" date="2024-11" db="EMBL/GenBank/DDBJ databases">
        <title>Chromosome-level genome assembly of the freshwater bivalve Anodonta woodiana.</title>
        <authorList>
            <person name="Chen X."/>
        </authorList>
    </citation>
    <scope>NUCLEOTIDE SEQUENCE [LARGE SCALE GENOMIC DNA]</scope>
    <source>
        <strain evidence="5">MN2024</strain>
        <tissue evidence="5">Gills</tissue>
    </source>
</reference>
<keyword evidence="6" id="KW-1185">Reference proteome</keyword>
<proteinExistence type="predicted"/>
<dbReference type="InterPro" id="IPR057774">
    <property type="entry name" value="D8C_UMOD/GP2/OIT3-like"/>
</dbReference>
<accession>A0ABD3V0S6</accession>
<keyword evidence="3" id="KW-0325">Glycoprotein</keyword>
<dbReference type="PANTHER" id="PTHR14949">
    <property type="entry name" value="EGF-LIKE-DOMAIN, MULTIPLE 7, 8"/>
    <property type="match status" value="1"/>
</dbReference>
<feature type="domain" description="VWFD" evidence="4">
    <location>
        <begin position="307"/>
        <end position="495"/>
    </location>
</feature>
<sequence length="870" mass="96957">MPETCVEPRRCGTFSPIWICGSHPTRPGEVTTVTGCANTGQGQDSCCGYKINNIQVKHCGSFYVYRLRPVPQNMAYCAEGNSSSITTRAMTQSPTLDGPFRSELCSNSDKYKDFTFKCRVKDGTHGTWLIDGKPINKTFTITGCPKEASISGKELFAHINQIHGDSMLNHWISCAVGADSQSNTPSLMSNSYWMGVKLMTETNRLEVYENSGIPKPVKLVSTVPIACDDCDPTGTECFLSYIFNTSTNIGLANCTIRLSYWQWNDATKNAETTVMFNVVKDSVNDGDQVVNISVAPEHVHTKDSPTPFCRCWGDPHCHTFDKEMNRLGDEYNLYQPGRFVMAQTKTESPFIPPFKVEIQTEACFKNVSCICGVVAKEGNDAVEINYCKNQSHKNSGQVQILGPRHFTKAHIYGKGNDILIMFPSKRSVKIRKATDTIADVYVYPRSDDMNNTEGLCGSFSGHHNDLVLRNGTVEQFNILPRDFITSWKIPQNTSMFETGDIAYDPKYDPRHNSYPRFCTCNIVNQMSTSDCDNTEHSKRILKMLLPDAQDRTDAVLRSSIAAGPPKRIPYPLYDFEETFIPKEAVWPTQSGLREVDVIRICQDAINKIEGLRKCQTVAKMDFKGIIDMCVEDIKVSDDIKMAQVAAQTAMEQCKSFVMKDPSLLSANSSHDFIKDLQCPGDCSGNGKCINGTCVCNNSFVGQDCSVDSLKAPFINNILSGDQCDVKKSPCEAVYVSGNNFLDAKSSKCHLRELHFNNGTFEETGQVFHTDVDYITPSNVGCFLPARMFVNERSTRAFKFSITNDLSRYSQNKTAIIYDSACLDCDVNYTCKVKPQSCLIDGNCYTAKEAKPGDSSYTCDPQLNNTNWTHQ</sequence>
<dbReference type="InterPro" id="IPR058727">
    <property type="entry name" value="Helical_Vwde"/>
</dbReference>
<dbReference type="Pfam" id="PF23106">
    <property type="entry name" value="EGF_Teneurin"/>
    <property type="match status" value="1"/>
</dbReference>
<dbReference type="AlphaFoldDB" id="A0ABD3V0S6"/>
<evidence type="ECO:0000313" key="6">
    <source>
        <dbReference type="Proteomes" id="UP001634394"/>
    </source>
</evidence>
<dbReference type="Pfam" id="PF26129">
    <property type="entry name" value="Vwde"/>
    <property type="match status" value="1"/>
</dbReference>
<dbReference type="PANTHER" id="PTHR14949:SF51">
    <property type="entry name" value="VON WILLEBRAND FACTOR D AND EGF DOMAIN-CONTAINING PROTEIN"/>
    <property type="match status" value="1"/>
</dbReference>
<dbReference type="InterPro" id="IPR001846">
    <property type="entry name" value="VWF_type-D"/>
</dbReference>
<evidence type="ECO:0000313" key="5">
    <source>
        <dbReference type="EMBL" id="KAL3854423.1"/>
    </source>
</evidence>
<dbReference type="EMBL" id="JBJQND010000014">
    <property type="protein sequence ID" value="KAL3854423.1"/>
    <property type="molecule type" value="Genomic_DNA"/>
</dbReference>
<dbReference type="Proteomes" id="UP001634394">
    <property type="component" value="Unassembled WGS sequence"/>
</dbReference>
<dbReference type="Pfam" id="PF23283">
    <property type="entry name" value="D8C_UMOD"/>
    <property type="match status" value="1"/>
</dbReference>
<dbReference type="PROSITE" id="PS51233">
    <property type="entry name" value="VWFD"/>
    <property type="match status" value="1"/>
</dbReference>